<organism evidence="2">
    <name type="scientific">bioreactor metagenome</name>
    <dbReference type="NCBI Taxonomy" id="1076179"/>
    <lineage>
        <taxon>unclassified sequences</taxon>
        <taxon>metagenomes</taxon>
        <taxon>ecological metagenomes</taxon>
    </lineage>
</organism>
<dbReference type="InterPro" id="IPR035923">
    <property type="entry name" value="TT1751-like_sf"/>
</dbReference>
<sequence>MKYYIEKITEYGFDEAIEKVTEELKKEGFGVLTEIDVQATLKKKLDVDFNKYQILGACNPPFAHKALRAENKIGAMLPCNVIVQELDDGKTEVAAVDPMASMLAVENDKLGEIANEIRAKLEKVIENV</sequence>
<dbReference type="AlphaFoldDB" id="A0A644YM53"/>
<dbReference type="EMBL" id="VSSQ01005551">
    <property type="protein sequence ID" value="MPM29586.1"/>
    <property type="molecule type" value="Genomic_DNA"/>
</dbReference>
<name>A0A644YM53_9ZZZZ</name>
<dbReference type="Gene3D" id="3.30.310.70">
    <property type="entry name" value="TT1751-like domain"/>
    <property type="match status" value="1"/>
</dbReference>
<feature type="domain" description="DUF302" evidence="1">
    <location>
        <begin position="35"/>
        <end position="98"/>
    </location>
</feature>
<reference evidence="2" key="1">
    <citation type="submission" date="2019-08" db="EMBL/GenBank/DDBJ databases">
        <authorList>
            <person name="Kucharzyk K."/>
            <person name="Murdoch R.W."/>
            <person name="Higgins S."/>
            <person name="Loffler F."/>
        </authorList>
    </citation>
    <scope>NUCLEOTIDE SEQUENCE</scope>
</reference>
<dbReference type="InterPro" id="IPR005180">
    <property type="entry name" value="DUF302"/>
</dbReference>
<evidence type="ECO:0000313" key="2">
    <source>
        <dbReference type="EMBL" id="MPM29586.1"/>
    </source>
</evidence>
<evidence type="ECO:0000259" key="1">
    <source>
        <dbReference type="Pfam" id="PF03625"/>
    </source>
</evidence>
<dbReference type="InterPro" id="IPR016796">
    <property type="entry name" value="UCP021774"/>
</dbReference>
<dbReference type="Pfam" id="PF03625">
    <property type="entry name" value="DUF302"/>
    <property type="match status" value="1"/>
</dbReference>
<comment type="caution">
    <text evidence="2">The sequence shown here is derived from an EMBL/GenBank/DDBJ whole genome shotgun (WGS) entry which is preliminary data.</text>
</comment>
<gene>
    <name evidence="2" type="ORF">SDC9_76126</name>
</gene>
<dbReference type="PANTHER" id="PTHR38342">
    <property type="entry name" value="SLR5037 PROTEIN"/>
    <property type="match status" value="1"/>
</dbReference>
<accession>A0A644YM53</accession>
<dbReference type="SUPFAM" id="SSF103247">
    <property type="entry name" value="TT1751-like"/>
    <property type="match status" value="1"/>
</dbReference>
<proteinExistence type="predicted"/>
<protein>
    <recommendedName>
        <fullName evidence="1">DUF302 domain-containing protein</fullName>
    </recommendedName>
</protein>
<dbReference type="CDD" id="cd14797">
    <property type="entry name" value="DUF302"/>
    <property type="match status" value="1"/>
</dbReference>
<dbReference type="PANTHER" id="PTHR38342:SF1">
    <property type="entry name" value="SLR5037 PROTEIN"/>
    <property type="match status" value="1"/>
</dbReference>
<dbReference type="PIRSF" id="PIRSF021774">
    <property type="entry name" value="UCP021774"/>
    <property type="match status" value="1"/>
</dbReference>